<reference evidence="2 3" key="1">
    <citation type="journal article" date="2024" name="G3 (Bethesda)">
        <title>Genome assembly of Hibiscus sabdariffa L. provides insights into metabolisms of medicinal natural products.</title>
        <authorList>
            <person name="Kim T."/>
        </authorList>
    </citation>
    <scope>NUCLEOTIDE SEQUENCE [LARGE SCALE GENOMIC DNA]</scope>
    <source>
        <strain evidence="2">TK-2024</strain>
        <tissue evidence="2">Old leaves</tissue>
    </source>
</reference>
<dbReference type="InterPro" id="IPR044730">
    <property type="entry name" value="RNase_H-like_dom_plant"/>
</dbReference>
<dbReference type="Pfam" id="PF13456">
    <property type="entry name" value="RVT_3"/>
    <property type="match status" value="1"/>
</dbReference>
<dbReference type="InterPro" id="IPR036397">
    <property type="entry name" value="RNaseH_sf"/>
</dbReference>
<name>A0ABR2EQ52_9ROSI</name>
<dbReference type="InterPro" id="IPR053151">
    <property type="entry name" value="RNase_H-like"/>
</dbReference>
<protein>
    <recommendedName>
        <fullName evidence="1">RNase H type-1 domain-containing protein</fullName>
    </recommendedName>
</protein>
<proteinExistence type="predicted"/>
<evidence type="ECO:0000313" key="2">
    <source>
        <dbReference type="EMBL" id="KAK8563975.1"/>
    </source>
</evidence>
<dbReference type="Proteomes" id="UP001472677">
    <property type="component" value="Unassembled WGS sequence"/>
</dbReference>
<comment type="caution">
    <text evidence="2">The sequence shown here is derived from an EMBL/GenBank/DDBJ whole genome shotgun (WGS) entry which is preliminary data.</text>
</comment>
<dbReference type="CDD" id="cd06222">
    <property type="entry name" value="RNase_H_like"/>
    <property type="match status" value="1"/>
</dbReference>
<dbReference type="SUPFAM" id="SSF53098">
    <property type="entry name" value="Ribonuclease H-like"/>
    <property type="match status" value="1"/>
</dbReference>
<keyword evidence="3" id="KW-1185">Reference proteome</keyword>
<dbReference type="InterPro" id="IPR012337">
    <property type="entry name" value="RNaseH-like_sf"/>
</dbReference>
<evidence type="ECO:0000259" key="1">
    <source>
        <dbReference type="Pfam" id="PF13456"/>
    </source>
</evidence>
<dbReference type="InterPro" id="IPR002156">
    <property type="entry name" value="RNaseH_domain"/>
</dbReference>
<dbReference type="PANTHER" id="PTHR47723">
    <property type="entry name" value="OS05G0353850 PROTEIN"/>
    <property type="match status" value="1"/>
</dbReference>
<gene>
    <name evidence="2" type="ORF">V6N12_036109</name>
</gene>
<sequence>MSSFYTPIVLASQSSTYPFGSNKAMHVTPIPSAPVTIFPSSSPNVFPSAPTSFAVSPFSQPDQVNCFSDQDSSSSGFPIVMPSSSPSASTSSFPVCVQVREEVHEPSPPLSPGLHVTQLNNIGSIQCQSPMLVQRLSPVLPQARGDSHGNGPVLNNLAPHLTDCHAKNQRVVSVTHKSNSDQAASIVPHPNPCVYSDNNLGTEEVFGDCISAKSLGDFSNNTENLVHDETLERSSPLSGVNLDEFQLGLPAQSGIGISYSLADLDTSTTTPIAASSHIGDQGNCLPLSDIYRIGLAWVAYFTDATFVQSFTPPPWFVSFQWQASPRDYLCLNTHVVVSFPERLGTIGGVLRDSSGVWVKGFCRSIGSVSPLQAELWSILAGLQLAWSMGISLLQVQSDNSVVVRLVLDSMASTSTFPLIRAIAMLSNRDWSIEFIWVSCEQNMVADSLSKVSPTPHYNLTVLDDAPELIRPLLVRDRDGPPYYRRSSTESSLTVP</sequence>
<dbReference type="Gene3D" id="3.30.420.10">
    <property type="entry name" value="Ribonuclease H-like superfamily/Ribonuclease H"/>
    <property type="match status" value="1"/>
</dbReference>
<organism evidence="2 3">
    <name type="scientific">Hibiscus sabdariffa</name>
    <name type="common">roselle</name>
    <dbReference type="NCBI Taxonomy" id="183260"/>
    <lineage>
        <taxon>Eukaryota</taxon>
        <taxon>Viridiplantae</taxon>
        <taxon>Streptophyta</taxon>
        <taxon>Embryophyta</taxon>
        <taxon>Tracheophyta</taxon>
        <taxon>Spermatophyta</taxon>
        <taxon>Magnoliopsida</taxon>
        <taxon>eudicotyledons</taxon>
        <taxon>Gunneridae</taxon>
        <taxon>Pentapetalae</taxon>
        <taxon>rosids</taxon>
        <taxon>malvids</taxon>
        <taxon>Malvales</taxon>
        <taxon>Malvaceae</taxon>
        <taxon>Malvoideae</taxon>
        <taxon>Hibiscus</taxon>
    </lineage>
</organism>
<dbReference type="EMBL" id="JBBPBM010000011">
    <property type="protein sequence ID" value="KAK8563975.1"/>
    <property type="molecule type" value="Genomic_DNA"/>
</dbReference>
<evidence type="ECO:0000313" key="3">
    <source>
        <dbReference type="Proteomes" id="UP001472677"/>
    </source>
</evidence>
<feature type="domain" description="RNase H type-1" evidence="1">
    <location>
        <begin position="335"/>
        <end position="450"/>
    </location>
</feature>
<dbReference type="PANTHER" id="PTHR47723:SF19">
    <property type="entry name" value="POLYNUCLEOTIDYL TRANSFERASE, RIBONUCLEASE H-LIKE SUPERFAMILY PROTEIN"/>
    <property type="match status" value="1"/>
</dbReference>
<accession>A0ABR2EQ52</accession>